<keyword evidence="7 10" id="KW-0648">Protein biosynthesis</keyword>
<dbReference type="RefSeq" id="WP_015511889.1">
    <property type="nucleotide sequence ID" value="NC_021007.1"/>
</dbReference>
<reference evidence="12" key="1">
    <citation type="submission" date="2011-11" db="EMBL/GenBank/DDBJ databases">
        <title>Complete genome sequence of Candidatus Mycoplasma haemominutum.</title>
        <authorList>
            <person name="Barker E.N."/>
            <person name="Darby A.C."/>
            <person name="Helps C.R."/>
            <person name="Peters I.R."/>
            <person name="Hughes M.A."/>
            <person name="Radford A.D."/>
            <person name="Novacco M."/>
            <person name="Boretti F."/>
            <person name="Hofmann-Lehmann R."/>
            <person name="Tasker S."/>
        </authorList>
    </citation>
    <scope>NUCLEOTIDE SEQUENCE</scope>
    <source>
        <strain evidence="12">Birmingham 1</strain>
    </source>
</reference>
<keyword evidence="8 10" id="KW-0030">Aminoacyl-tRNA synthetase</keyword>
<dbReference type="Pfam" id="PF09334">
    <property type="entry name" value="tRNA-synt_1g"/>
    <property type="match status" value="2"/>
</dbReference>
<dbReference type="Gene3D" id="1.10.730.10">
    <property type="entry name" value="Isoleucyl-tRNA Synthetase, Domain 1"/>
    <property type="match status" value="1"/>
</dbReference>
<dbReference type="PANTHER" id="PTHR43326:SF1">
    <property type="entry name" value="METHIONINE--TRNA LIGASE, MITOCHONDRIAL"/>
    <property type="match status" value="1"/>
</dbReference>
<feature type="domain" description="Methionyl/Leucyl tRNA synthetase" evidence="11">
    <location>
        <begin position="148"/>
        <end position="356"/>
    </location>
</feature>
<accession>G8C3X6</accession>
<dbReference type="SUPFAM" id="SSF52374">
    <property type="entry name" value="Nucleotidylyl transferase"/>
    <property type="match status" value="1"/>
</dbReference>
<keyword evidence="5 10" id="KW-0547">Nucleotide-binding</keyword>
<dbReference type="InterPro" id="IPR033911">
    <property type="entry name" value="MetRS_core"/>
</dbReference>
<comment type="similarity">
    <text evidence="10">Belongs to the class-I aminoacyl-tRNA synthetase family.</text>
</comment>
<dbReference type="Gene3D" id="2.170.220.10">
    <property type="match status" value="1"/>
</dbReference>
<dbReference type="InterPro" id="IPR015413">
    <property type="entry name" value="Methionyl/Leucyl_tRNA_Synth"/>
</dbReference>
<evidence type="ECO:0000256" key="3">
    <source>
        <dbReference type="ARBA" id="ARBA00018753"/>
    </source>
</evidence>
<evidence type="ECO:0000256" key="7">
    <source>
        <dbReference type="ARBA" id="ARBA00022917"/>
    </source>
</evidence>
<dbReference type="KEGG" id="mhb:MHM_05060"/>
<dbReference type="NCBIfam" id="TIGR00398">
    <property type="entry name" value="metG"/>
    <property type="match status" value="1"/>
</dbReference>
<dbReference type="SUPFAM" id="SSF47323">
    <property type="entry name" value="Anticodon-binding domain of a subclass of class I aminoacyl-tRNA synthetases"/>
    <property type="match status" value="1"/>
</dbReference>
<dbReference type="PATRIC" id="fig|1116213.3.peg.548"/>
<evidence type="ECO:0000259" key="11">
    <source>
        <dbReference type="Pfam" id="PF09334"/>
    </source>
</evidence>
<dbReference type="GO" id="GO:0005524">
    <property type="term" value="F:ATP binding"/>
    <property type="evidence" value="ECO:0007669"/>
    <property type="project" value="UniProtKB-KW"/>
</dbReference>
<evidence type="ECO:0000256" key="10">
    <source>
        <dbReference type="RuleBase" id="RU363039"/>
    </source>
</evidence>
<dbReference type="PRINTS" id="PR01041">
    <property type="entry name" value="TRNASYNTHMET"/>
</dbReference>
<dbReference type="InterPro" id="IPR014758">
    <property type="entry name" value="Met-tRNA_synth"/>
</dbReference>
<keyword evidence="6 10" id="KW-0067">ATP-binding</keyword>
<evidence type="ECO:0000256" key="9">
    <source>
        <dbReference type="ARBA" id="ARBA00030904"/>
    </source>
</evidence>
<dbReference type="GO" id="GO:0006431">
    <property type="term" value="P:methionyl-tRNA aminoacylation"/>
    <property type="evidence" value="ECO:0007669"/>
    <property type="project" value="InterPro"/>
</dbReference>
<reference evidence="12" key="2">
    <citation type="submission" date="2011-11" db="EMBL/GenBank/DDBJ databases">
        <authorList>
            <person name="Barker E."/>
        </authorList>
    </citation>
    <scope>NUCLEOTIDE SEQUENCE</scope>
    <source>
        <strain evidence="12">Birmingham 1</strain>
    </source>
</reference>
<evidence type="ECO:0000256" key="6">
    <source>
        <dbReference type="ARBA" id="ARBA00022840"/>
    </source>
</evidence>
<organism evidence="12">
    <name type="scientific">Candidatus Mycoplasma haematominutum 'Birmingham 1'</name>
    <dbReference type="NCBI Taxonomy" id="1116213"/>
    <lineage>
        <taxon>Bacteria</taxon>
        <taxon>Bacillati</taxon>
        <taxon>Mycoplasmatota</taxon>
        <taxon>Mollicutes</taxon>
        <taxon>Mycoplasmataceae</taxon>
        <taxon>Mycoplasma</taxon>
    </lineage>
</organism>
<proteinExistence type="inferred from homology"/>
<dbReference type="OrthoDB" id="9810191at2"/>
<evidence type="ECO:0000256" key="1">
    <source>
        <dbReference type="ARBA" id="ARBA00003314"/>
    </source>
</evidence>
<evidence type="ECO:0000256" key="2">
    <source>
        <dbReference type="ARBA" id="ARBA00012838"/>
    </source>
</evidence>
<feature type="domain" description="Methionyl/Leucyl tRNA synthetase" evidence="11">
    <location>
        <begin position="5"/>
        <end position="138"/>
    </location>
</feature>
<evidence type="ECO:0000256" key="4">
    <source>
        <dbReference type="ARBA" id="ARBA00022598"/>
    </source>
</evidence>
<evidence type="ECO:0000256" key="8">
    <source>
        <dbReference type="ARBA" id="ARBA00023146"/>
    </source>
</evidence>
<dbReference type="HOGENOM" id="CLU_009710_9_4_14"/>
<dbReference type="AlphaFoldDB" id="G8C3X6"/>
<gene>
    <name evidence="12" type="primary">metG</name>
    <name evidence="12" type="ORF">MHM_05060</name>
</gene>
<dbReference type="EC" id="6.1.1.10" evidence="2"/>
<dbReference type="InterPro" id="IPR014729">
    <property type="entry name" value="Rossmann-like_a/b/a_fold"/>
</dbReference>
<protein>
    <recommendedName>
        <fullName evidence="3">Methionine--tRNA ligase</fullName>
        <ecNumber evidence="2">6.1.1.10</ecNumber>
    </recommendedName>
    <alternativeName>
        <fullName evidence="9">Methionyl-tRNA synthetase</fullName>
    </alternativeName>
</protein>
<dbReference type="EMBL" id="HE613254">
    <property type="protein sequence ID" value="CCE67024.1"/>
    <property type="molecule type" value="Genomic_DNA"/>
</dbReference>
<dbReference type="GO" id="GO:0004825">
    <property type="term" value="F:methionine-tRNA ligase activity"/>
    <property type="evidence" value="ECO:0007669"/>
    <property type="project" value="UniProtKB-EC"/>
</dbReference>
<dbReference type="InterPro" id="IPR009080">
    <property type="entry name" value="tRNAsynth_Ia_anticodon-bd"/>
</dbReference>
<comment type="function">
    <text evidence="1">Is required not only for elongation of protein synthesis but also for the initiation of all mRNA translation through initiator tRNA(fMet) aminoacylation.</text>
</comment>
<evidence type="ECO:0000313" key="12">
    <source>
        <dbReference type="EMBL" id="CCE67024.1"/>
    </source>
</evidence>
<dbReference type="Gene3D" id="3.40.50.620">
    <property type="entry name" value="HUPs"/>
    <property type="match status" value="1"/>
</dbReference>
<name>G8C3X6_9MOLU</name>
<sequence>MLYDVLVTTPLFYSSGDPHIGHAYTLIIGDLIKKYYALIGKKAYLLCGVDEHGEKISKRADELHMSPDEFVSKTSAKFRKLWERLDISPDAFVRTTDSEHQQLVLSVFESLMDAGKIYLSNWKGYNCVSCETNYSEQYYSHSQVCEMGHKLQSRTESAYFLKLQDATTWLTKHYNSAEIIIPEYYLKNLTQNFLNKLEDLSITRKNLQWGIKLKDEAFTIYVWFEALICYFSNSAIRKMWEVNSKTKIIQVLGKEIVRFHSIYLPVILKSQNLKLPEKLLVHGWLLNHDRKISKSEMKTNPIMPLTEILNTLHLESIKWFFSFLNWTDDHPFDIKLVKQLFNKYVVNLLGNLINRLKGILAKNENSTSFINGEIKHVEIKEEWQKGTILLNNLETWVTELKITSIIHEIVNLLEKANKMVEKIEPWKLSVESGDYKELNVYLYRQLALSAYLLSPIFGNAKWQILKQSLSIKNSIDSVINLDYWNSIQNFSNISLPPITNLFEKYS</sequence>
<dbReference type="PANTHER" id="PTHR43326">
    <property type="entry name" value="METHIONYL-TRNA SYNTHETASE"/>
    <property type="match status" value="1"/>
</dbReference>
<evidence type="ECO:0000256" key="5">
    <source>
        <dbReference type="ARBA" id="ARBA00022741"/>
    </source>
</evidence>
<dbReference type="InterPro" id="IPR023457">
    <property type="entry name" value="Met-tRNA_synth_2"/>
</dbReference>
<keyword evidence="4 10" id="KW-0436">Ligase</keyword>